<evidence type="ECO:0000313" key="3">
    <source>
        <dbReference type="Proteomes" id="UP000261140"/>
    </source>
</evidence>
<dbReference type="Gene3D" id="3.40.50.300">
    <property type="entry name" value="P-loop containing nucleotide triphosphate hydrolases"/>
    <property type="match status" value="2"/>
</dbReference>
<sequence>MELKNYQKAVIRDLERYLEILMQTKNIETAYTRLWQEKDVKVGFGGMPKYQNILPGVPNVCLKVPTGGGKTFLAANAIEPIFSALGVVKRRAVVWLVPSDAILTQTLAALRDPAHPYRQKIDVAFGSRVEVYTKEQLLMGQHFNISAVNEQLSIMVLSYDSFRGKKERLKAKQENSSLVALANALGEPDMPLEDTDPTALMQVINQLHPLVIVDESHHARSNPSKQMLQNFNPCFVLDLTATPTKESNIISIVDAIHLKRENMVKLPVIVMNRNSQQDVLHDAIEMQRTLEIHAKDAYEKGGSYIRPIVLFQAQPKSTENATTFEKLRQRLIAANIPAEQIAIKTAEINELKNVDLLSEKCSIRFIITVNALKEGWDCPFAYILASLANRTSQVDVEQIVGRILRLPYTRKHSSPILNTSYVLTSSADFKRTLDGIVKGLNNAGFTDHDYRVQEEAAPVEPLPKVEQTIFPAQPTNEGMPAASAEEEEFFDFDPTLLGSTLAKASVSPSVQNIFDRSEKEQNDFDVAMQQHQNDPLSDLPLEVQDKVDTSHVNPEFLEDVHTLKLPKFCLKVQPSLFSLYDSEELSKENLLSNFTLKGKPSAIDFGHLDDDLAQVDLEDRDTTTPRISKLKDDYQQYMNRQFPLLPGEDKLRICKDIIHKSLCKMNAVDDNELRRYVDGIVDNINREELDALERMPVNFAAKIRAYVMQLQEETARENFYKWLETEKIVCEPRFQLTEYITLPDSTSSMSKSLYQTEGKMDGLEYKMALAMTNMDNIRWWHRNPERNKFSFCLNGFRNHYPDFIVCTTSGKILLIETKGDQLENAESREKIRLGRAWQDAAGKQAYRYYMVFQNKDLQMEGAYRFDEFLTLLRAL</sequence>
<organism evidence="2 3">
    <name type="scientific">Faecalibacterium prausnitzii</name>
    <dbReference type="NCBI Taxonomy" id="853"/>
    <lineage>
        <taxon>Bacteria</taxon>
        <taxon>Bacillati</taxon>
        <taxon>Bacillota</taxon>
        <taxon>Clostridia</taxon>
        <taxon>Eubacteriales</taxon>
        <taxon>Oscillospiraceae</taxon>
        <taxon>Faecalibacterium</taxon>
    </lineage>
</organism>
<dbReference type="AlphaFoldDB" id="A0A3E2TBK3"/>
<feature type="domain" description="Helicase/UvrB N-terminal" evidence="1">
    <location>
        <begin position="1"/>
        <end position="244"/>
    </location>
</feature>
<accession>A0A3E2TBK3</accession>
<dbReference type="SUPFAM" id="SSF52540">
    <property type="entry name" value="P-loop containing nucleoside triphosphate hydrolases"/>
    <property type="match status" value="2"/>
</dbReference>
<dbReference type="PANTHER" id="PTHR47396">
    <property type="entry name" value="TYPE I RESTRICTION ENZYME ECOKI R PROTEIN"/>
    <property type="match status" value="1"/>
</dbReference>
<comment type="caution">
    <text evidence="2">The sequence shown here is derived from an EMBL/GenBank/DDBJ whole genome shotgun (WGS) entry which is preliminary data.</text>
</comment>
<dbReference type="PANTHER" id="PTHR47396:SF1">
    <property type="entry name" value="ATP-DEPENDENT HELICASE IRC3-RELATED"/>
    <property type="match status" value="1"/>
</dbReference>
<reference evidence="2 3" key="1">
    <citation type="submission" date="2018-08" db="EMBL/GenBank/DDBJ databases">
        <title>A genome reference for cultivated species of the human gut microbiota.</title>
        <authorList>
            <person name="Zou Y."/>
            <person name="Xue W."/>
            <person name="Luo G."/>
        </authorList>
    </citation>
    <scope>NUCLEOTIDE SEQUENCE [LARGE SCALE GENOMIC DNA]</scope>
    <source>
        <strain evidence="2 3">AF36-11AT</strain>
    </source>
</reference>
<dbReference type="GO" id="GO:0005829">
    <property type="term" value="C:cytosol"/>
    <property type="evidence" value="ECO:0007669"/>
    <property type="project" value="TreeGrafter"/>
</dbReference>
<dbReference type="Proteomes" id="UP000261140">
    <property type="component" value="Unassembled WGS sequence"/>
</dbReference>
<evidence type="ECO:0000259" key="1">
    <source>
        <dbReference type="Pfam" id="PF04851"/>
    </source>
</evidence>
<dbReference type="GO" id="GO:0004519">
    <property type="term" value="F:endonuclease activity"/>
    <property type="evidence" value="ECO:0007669"/>
    <property type="project" value="UniProtKB-KW"/>
</dbReference>
<gene>
    <name evidence="2" type="ORF">DWZ89_07600</name>
</gene>
<dbReference type="InterPro" id="IPR050742">
    <property type="entry name" value="Helicase_Restrict-Modif_Enz"/>
</dbReference>
<keyword evidence="2" id="KW-0255">Endonuclease</keyword>
<keyword evidence="2" id="KW-0378">Hydrolase</keyword>
<dbReference type="Pfam" id="PF04851">
    <property type="entry name" value="ResIII"/>
    <property type="match status" value="1"/>
</dbReference>
<dbReference type="CDD" id="cd18785">
    <property type="entry name" value="SF2_C"/>
    <property type="match status" value="1"/>
</dbReference>
<dbReference type="GO" id="GO:0003677">
    <property type="term" value="F:DNA binding"/>
    <property type="evidence" value="ECO:0007669"/>
    <property type="project" value="InterPro"/>
</dbReference>
<evidence type="ECO:0000313" key="2">
    <source>
        <dbReference type="EMBL" id="RGB71244.1"/>
    </source>
</evidence>
<protein>
    <submittedName>
        <fullName evidence="2">Restriction endonuclease</fullName>
    </submittedName>
</protein>
<dbReference type="GO" id="GO:0005524">
    <property type="term" value="F:ATP binding"/>
    <property type="evidence" value="ECO:0007669"/>
    <property type="project" value="InterPro"/>
</dbReference>
<dbReference type="InterPro" id="IPR027417">
    <property type="entry name" value="P-loop_NTPase"/>
</dbReference>
<dbReference type="EMBL" id="QVEQ01000005">
    <property type="protein sequence ID" value="RGB71244.1"/>
    <property type="molecule type" value="Genomic_DNA"/>
</dbReference>
<dbReference type="GO" id="GO:0016787">
    <property type="term" value="F:hydrolase activity"/>
    <property type="evidence" value="ECO:0007669"/>
    <property type="project" value="InterPro"/>
</dbReference>
<dbReference type="RefSeq" id="WP_117505647.1">
    <property type="nucleotide sequence ID" value="NZ_QVEQ01000005.1"/>
</dbReference>
<keyword evidence="2" id="KW-0540">Nuclease</keyword>
<dbReference type="InterPro" id="IPR006935">
    <property type="entry name" value="Helicase/UvrB_N"/>
</dbReference>
<name>A0A3E2TBK3_9FIRM</name>
<proteinExistence type="predicted"/>